<proteinExistence type="predicted"/>
<evidence type="ECO:0000313" key="2">
    <source>
        <dbReference type="Proteomes" id="UP001472677"/>
    </source>
</evidence>
<reference evidence="1 2" key="1">
    <citation type="journal article" date="2024" name="G3 (Bethesda)">
        <title>Genome assembly of Hibiscus sabdariffa L. provides insights into metabolisms of medicinal natural products.</title>
        <authorList>
            <person name="Kim T."/>
        </authorList>
    </citation>
    <scope>NUCLEOTIDE SEQUENCE [LARGE SCALE GENOMIC DNA]</scope>
    <source>
        <strain evidence="1">TK-2024</strain>
        <tissue evidence="1">Old leaves</tissue>
    </source>
</reference>
<organism evidence="1 2">
    <name type="scientific">Hibiscus sabdariffa</name>
    <name type="common">roselle</name>
    <dbReference type="NCBI Taxonomy" id="183260"/>
    <lineage>
        <taxon>Eukaryota</taxon>
        <taxon>Viridiplantae</taxon>
        <taxon>Streptophyta</taxon>
        <taxon>Embryophyta</taxon>
        <taxon>Tracheophyta</taxon>
        <taxon>Spermatophyta</taxon>
        <taxon>Magnoliopsida</taxon>
        <taxon>eudicotyledons</taxon>
        <taxon>Gunneridae</taxon>
        <taxon>Pentapetalae</taxon>
        <taxon>rosids</taxon>
        <taxon>malvids</taxon>
        <taxon>Malvales</taxon>
        <taxon>Malvaceae</taxon>
        <taxon>Malvoideae</taxon>
        <taxon>Hibiscus</taxon>
    </lineage>
</organism>
<gene>
    <name evidence="1" type="ORF">V6N12_001314</name>
</gene>
<evidence type="ECO:0000313" key="1">
    <source>
        <dbReference type="EMBL" id="KAK8515155.1"/>
    </source>
</evidence>
<protein>
    <submittedName>
        <fullName evidence="1">Uncharacterized protein</fullName>
    </submittedName>
</protein>
<sequence length="87" mass="10264">MGYRLLATHIQRSRRESCKEIVIPRQIRWKKFAVRLHNHLEEAIPHHENLRARPIAMGCRNIVRGALHMYLLAVHATHIRGVSPKRF</sequence>
<dbReference type="EMBL" id="JBBPBM010000065">
    <property type="protein sequence ID" value="KAK8515155.1"/>
    <property type="molecule type" value="Genomic_DNA"/>
</dbReference>
<accession>A0ABR2C6V7</accession>
<name>A0ABR2C6V7_9ROSI</name>
<dbReference type="Proteomes" id="UP001472677">
    <property type="component" value="Unassembled WGS sequence"/>
</dbReference>
<keyword evidence="2" id="KW-1185">Reference proteome</keyword>
<comment type="caution">
    <text evidence="1">The sequence shown here is derived from an EMBL/GenBank/DDBJ whole genome shotgun (WGS) entry which is preliminary data.</text>
</comment>